<reference evidence="2 3" key="1">
    <citation type="submission" date="2018-05" db="EMBL/GenBank/DDBJ databases">
        <title>Vibrio limimaris sp. nov., isolated from marine sediment.</title>
        <authorList>
            <person name="Li C.-M."/>
        </authorList>
    </citation>
    <scope>NUCLEOTIDE SEQUENCE [LARGE SCALE GENOMIC DNA]</scope>
    <source>
        <strain evidence="2 3">E4404</strain>
    </source>
</reference>
<protein>
    <submittedName>
        <fullName evidence="2">Crp/Fnr family transcriptional regulator</fullName>
    </submittedName>
</protein>
<organism evidence="2 3">
    <name type="scientific">Vibrio albus</name>
    <dbReference type="NCBI Taxonomy" id="2200953"/>
    <lineage>
        <taxon>Bacteria</taxon>
        <taxon>Pseudomonadati</taxon>
        <taxon>Pseudomonadota</taxon>
        <taxon>Gammaproteobacteria</taxon>
        <taxon>Vibrionales</taxon>
        <taxon>Vibrionaceae</taxon>
        <taxon>Vibrio</taxon>
    </lineage>
</organism>
<dbReference type="GO" id="GO:0003700">
    <property type="term" value="F:DNA-binding transcription factor activity"/>
    <property type="evidence" value="ECO:0007669"/>
    <property type="project" value="TreeGrafter"/>
</dbReference>
<dbReference type="InterPro" id="IPR036390">
    <property type="entry name" value="WH_DNA-bd_sf"/>
</dbReference>
<dbReference type="InterPro" id="IPR000595">
    <property type="entry name" value="cNMP-bd_dom"/>
</dbReference>
<dbReference type="SUPFAM" id="SSF46785">
    <property type="entry name" value="Winged helix' DNA-binding domain"/>
    <property type="match status" value="1"/>
</dbReference>
<evidence type="ECO:0000259" key="1">
    <source>
        <dbReference type="PROSITE" id="PS50042"/>
    </source>
</evidence>
<dbReference type="RefSeq" id="WP_109320037.1">
    <property type="nucleotide sequence ID" value="NZ_QFWT01000005.1"/>
</dbReference>
<dbReference type="AlphaFoldDB" id="A0A2U3B9J1"/>
<dbReference type="InterPro" id="IPR050397">
    <property type="entry name" value="Env_Response_Regulators"/>
</dbReference>
<comment type="caution">
    <text evidence="2">The sequence shown here is derived from an EMBL/GenBank/DDBJ whole genome shotgun (WGS) entry which is preliminary data.</text>
</comment>
<dbReference type="EMBL" id="QFWT01000005">
    <property type="protein sequence ID" value="PWI33453.1"/>
    <property type="molecule type" value="Genomic_DNA"/>
</dbReference>
<dbReference type="InterPro" id="IPR014710">
    <property type="entry name" value="RmlC-like_jellyroll"/>
</dbReference>
<keyword evidence="3" id="KW-1185">Reference proteome</keyword>
<dbReference type="PANTHER" id="PTHR24567">
    <property type="entry name" value="CRP FAMILY TRANSCRIPTIONAL REGULATORY PROTEIN"/>
    <property type="match status" value="1"/>
</dbReference>
<evidence type="ECO:0000313" key="3">
    <source>
        <dbReference type="Proteomes" id="UP000245362"/>
    </source>
</evidence>
<dbReference type="SUPFAM" id="SSF51206">
    <property type="entry name" value="cAMP-binding domain-like"/>
    <property type="match status" value="1"/>
</dbReference>
<name>A0A2U3B9J1_9VIBR</name>
<dbReference type="PROSITE" id="PS50042">
    <property type="entry name" value="CNMP_BINDING_3"/>
    <property type="match status" value="1"/>
</dbReference>
<dbReference type="PANTHER" id="PTHR24567:SF28">
    <property type="entry name" value="LISTERIOLYSIN REGULATORY PROTEIN"/>
    <property type="match status" value="1"/>
</dbReference>
<dbReference type="Pfam" id="PF00027">
    <property type="entry name" value="cNMP_binding"/>
    <property type="match status" value="1"/>
</dbReference>
<sequence length="203" mass="23235">MSLHRELKYSVKNYDKGEKIYSANQKAEGFFFLESGLVALYRNTESGKEHLMRVYGPGDYFGFRSLFSDEQYHLTTRSLLSSSVHHIKAAGIDSLDVMSPTMLKALLSNVCHELGEAEARLSNVAAYSAKVRIIDAIVCLFTRFSHYPWTSREVAEYSGTDTQTVIRYSKYLKEQNFLDPKERKIKPVDINSLISLREDMILK</sequence>
<proteinExistence type="predicted"/>
<dbReference type="OrthoDB" id="6622916at2"/>
<gene>
    <name evidence="2" type="ORF">DI392_11460</name>
</gene>
<feature type="domain" description="Cyclic nucleotide-binding" evidence="1">
    <location>
        <begin position="12"/>
        <end position="93"/>
    </location>
</feature>
<dbReference type="GO" id="GO:0005829">
    <property type="term" value="C:cytosol"/>
    <property type="evidence" value="ECO:0007669"/>
    <property type="project" value="TreeGrafter"/>
</dbReference>
<dbReference type="Gene3D" id="2.60.120.10">
    <property type="entry name" value="Jelly Rolls"/>
    <property type="match status" value="1"/>
</dbReference>
<evidence type="ECO:0000313" key="2">
    <source>
        <dbReference type="EMBL" id="PWI33453.1"/>
    </source>
</evidence>
<dbReference type="Proteomes" id="UP000245362">
    <property type="component" value="Unassembled WGS sequence"/>
</dbReference>
<dbReference type="SMART" id="SM00100">
    <property type="entry name" value="cNMP"/>
    <property type="match status" value="1"/>
</dbReference>
<dbReference type="InterPro" id="IPR018490">
    <property type="entry name" value="cNMP-bd_dom_sf"/>
</dbReference>
<accession>A0A2U3B9J1</accession>
<dbReference type="CDD" id="cd00038">
    <property type="entry name" value="CAP_ED"/>
    <property type="match status" value="1"/>
</dbReference>